<reference evidence="4 5" key="1">
    <citation type="journal article" date="2021" name="Microbiol. Spectr.">
        <title>A Single Bacterium Capable of Oxidation and Reduction of Iron at Circumneutral pH.</title>
        <authorList>
            <person name="Kato S."/>
            <person name="Ohkuma M."/>
        </authorList>
    </citation>
    <scope>NUCLEOTIDE SEQUENCE [LARGE SCALE GENOMIC DNA]</scope>
    <source>
        <strain evidence="4 5">MIZ03</strain>
    </source>
</reference>
<comment type="similarity">
    <text evidence="1 2">Belongs to the UPF0225 family.</text>
</comment>
<keyword evidence="5" id="KW-1185">Reference proteome</keyword>
<evidence type="ECO:0000256" key="2">
    <source>
        <dbReference type="HAMAP-Rule" id="MF_00612"/>
    </source>
</evidence>
<proteinExistence type="inferred from homology"/>
<dbReference type="SUPFAM" id="SSF54427">
    <property type="entry name" value="NTF2-like"/>
    <property type="match status" value="1"/>
</dbReference>
<dbReference type="InterPro" id="IPR048469">
    <property type="entry name" value="YchJ-like_M"/>
</dbReference>
<dbReference type="PANTHER" id="PTHR33747:SF1">
    <property type="entry name" value="ADENYLATE CYCLASE-ASSOCIATED CAP C-TERMINAL DOMAIN-CONTAINING PROTEIN"/>
    <property type="match status" value="1"/>
</dbReference>
<feature type="domain" description="YchJ-like middle NTF2-like" evidence="3">
    <location>
        <begin position="39"/>
        <end position="129"/>
    </location>
</feature>
<dbReference type="InterPro" id="IPR032710">
    <property type="entry name" value="NTF2-like_dom_sf"/>
</dbReference>
<gene>
    <name evidence="4" type="ORF">MIZ03_4724</name>
</gene>
<protein>
    <recommendedName>
        <fullName evidence="2">UPF0225 protein MIZ03_4724</fullName>
    </recommendedName>
</protein>
<evidence type="ECO:0000259" key="3">
    <source>
        <dbReference type="Pfam" id="PF17775"/>
    </source>
</evidence>
<dbReference type="Proteomes" id="UP000824366">
    <property type="component" value="Chromosome"/>
</dbReference>
<accession>A0ABM7MTQ0</accession>
<evidence type="ECO:0000313" key="4">
    <source>
        <dbReference type="EMBL" id="BCO29800.1"/>
    </source>
</evidence>
<sequence length="135" mass="14949">MKKNALASHATCPCDSGQPYGACCGPWHTGYAAGQQAPTPEALMRSRYSAYVLGLIDYLLATWHPSTSPGELELSPVKWLGLEVRHAQATGDAGVVEFVARYRENGRGVRLHEVSRFVREDGRWLYIDGQMQEPE</sequence>
<dbReference type="Pfam" id="PF02810">
    <property type="entry name" value="SEC-C"/>
    <property type="match status" value="1"/>
</dbReference>
<organism evidence="4 5">
    <name type="scientific">Rhodoferax lithotrophicus</name>
    <dbReference type="NCBI Taxonomy" id="2798804"/>
    <lineage>
        <taxon>Bacteria</taxon>
        <taxon>Pseudomonadati</taxon>
        <taxon>Pseudomonadota</taxon>
        <taxon>Betaproteobacteria</taxon>
        <taxon>Burkholderiales</taxon>
        <taxon>Comamonadaceae</taxon>
        <taxon>Rhodoferax</taxon>
    </lineage>
</organism>
<evidence type="ECO:0000256" key="1">
    <source>
        <dbReference type="ARBA" id="ARBA00010839"/>
    </source>
</evidence>
<dbReference type="Pfam" id="PF17775">
    <property type="entry name" value="YchJ_M-like"/>
    <property type="match status" value="1"/>
</dbReference>
<evidence type="ECO:0000313" key="5">
    <source>
        <dbReference type="Proteomes" id="UP000824366"/>
    </source>
</evidence>
<name>A0ABM7MTQ0_9BURK</name>
<dbReference type="PANTHER" id="PTHR33747">
    <property type="entry name" value="UPF0225 PROTEIN SCO1677"/>
    <property type="match status" value="1"/>
</dbReference>
<dbReference type="EMBL" id="AP024238">
    <property type="protein sequence ID" value="BCO29800.1"/>
    <property type="molecule type" value="Genomic_DNA"/>
</dbReference>
<dbReference type="HAMAP" id="MF_00612">
    <property type="entry name" value="UPF0225"/>
    <property type="match status" value="1"/>
</dbReference>
<dbReference type="InterPro" id="IPR004027">
    <property type="entry name" value="SEC_C_motif"/>
</dbReference>
<dbReference type="Gene3D" id="3.10.450.50">
    <property type="match status" value="1"/>
</dbReference>
<dbReference type="RefSeq" id="WP_223906147.1">
    <property type="nucleotide sequence ID" value="NZ_AP024238.1"/>
</dbReference>
<dbReference type="InterPro" id="IPR023006">
    <property type="entry name" value="YchJ-like"/>
</dbReference>